<dbReference type="InterPro" id="IPR036291">
    <property type="entry name" value="NAD(P)-bd_dom_sf"/>
</dbReference>
<evidence type="ECO:0000256" key="11">
    <source>
        <dbReference type="ARBA" id="ARBA00038963"/>
    </source>
</evidence>
<keyword evidence="3" id="KW-0444">Lipid biosynthesis</keyword>
<comment type="subcellular location">
    <subcellularLocation>
        <location evidence="1">Mitochondrion</location>
    </subcellularLocation>
</comment>
<sequence length="443" mass="48728">MLITYNLRPELREQVEANPDLDISIAEAKRGRHCWIGKLLIPMVTRNSHHIFVGRAMASRTTLRLLTKPSSGSLFQRRCISAYGYEQAKALTFKKYGEPKDVLSLHGHSISPAHSNLVTLRFLASPINPADINQLQGVYPSKPTFTTALGTADPIAVGGNEGVAEVIATGDKVKGLKRGDWVIQKSPGFGTWRTHAQTTEEGLLKIENKDGITAVQAGTVSVNPCTAYCMLKNFSDMQAGDWFIQNGANSGVGRAAIQLGKLWGFKSINIVRDRPEGLDALKADLEDIGADVVITDTELQGADIKDKLAEWTNGGREKIKLGLNCVGGKVVTAMAKLLSSEAHLVTYGAMSKQPVTLPTGLLIFKDIHFDGFWVSKWSERNPEEKKVMVHDILDLYRQGKFKDTPYDEVKWEWETKGETLIDAVQGTLDGYRKGKGIFVFGKT</sequence>
<dbReference type="Pfam" id="PF08240">
    <property type="entry name" value="ADH_N"/>
    <property type="match status" value="1"/>
</dbReference>
<dbReference type="SUPFAM" id="SSF51735">
    <property type="entry name" value="NAD(P)-binding Rossmann-fold domains"/>
    <property type="match status" value="1"/>
</dbReference>
<keyword evidence="15" id="KW-1185">Reference proteome</keyword>
<evidence type="ECO:0000256" key="6">
    <source>
        <dbReference type="ARBA" id="ARBA00022946"/>
    </source>
</evidence>
<name>A0A0D2B9X8_9PEZI</name>
<dbReference type="GO" id="GO:0005739">
    <property type="term" value="C:mitochondrion"/>
    <property type="evidence" value="ECO:0007669"/>
    <property type="project" value="UniProtKB-SubCell"/>
</dbReference>
<proteinExistence type="inferred from homology"/>
<keyword evidence="9" id="KW-0496">Mitochondrion</keyword>
<evidence type="ECO:0000256" key="9">
    <source>
        <dbReference type="ARBA" id="ARBA00023128"/>
    </source>
</evidence>
<evidence type="ECO:0000313" key="14">
    <source>
        <dbReference type="EMBL" id="KIW08024.1"/>
    </source>
</evidence>
<reference evidence="14 15" key="1">
    <citation type="submission" date="2015-01" db="EMBL/GenBank/DDBJ databases">
        <title>The Genome Sequence of Ochroconis gallopava CBS43764.</title>
        <authorList>
            <consortium name="The Broad Institute Genomics Platform"/>
            <person name="Cuomo C."/>
            <person name="de Hoog S."/>
            <person name="Gorbushina A."/>
            <person name="Stielow B."/>
            <person name="Teixiera M."/>
            <person name="Abouelleil A."/>
            <person name="Chapman S.B."/>
            <person name="Priest M."/>
            <person name="Young S.K."/>
            <person name="Wortman J."/>
            <person name="Nusbaum C."/>
            <person name="Birren B."/>
        </authorList>
    </citation>
    <scope>NUCLEOTIDE SEQUENCE [LARGE SCALE GENOMIC DNA]</scope>
    <source>
        <strain evidence="14 15">CBS 43764</strain>
    </source>
</reference>
<dbReference type="RefSeq" id="XP_016217893.1">
    <property type="nucleotide sequence ID" value="XM_016353798.1"/>
</dbReference>
<dbReference type="EC" id="1.3.1.104" evidence="11"/>
<dbReference type="Gene3D" id="3.40.50.720">
    <property type="entry name" value="NAD(P)-binding Rossmann-like Domain"/>
    <property type="match status" value="1"/>
</dbReference>
<keyword evidence="6" id="KW-0809">Transit peptide</keyword>
<dbReference type="Pfam" id="PF00107">
    <property type="entry name" value="ADH_zinc_N"/>
    <property type="match status" value="1"/>
</dbReference>
<dbReference type="GO" id="GO:0006633">
    <property type="term" value="P:fatty acid biosynthetic process"/>
    <property type="evidence" value="ECO:0007669"/>
    <property type="project" value="UniProtKB-KW"/>
</dbReference>
<dbReference type="GO" id="GO:0141148">
    <property type="term" value="F:enoyl-[acyl-carrier-protein] reductase (NADPH) activity"/>
    <property type="evidence" value="ECO:0007669"/>
    <property type="project" value="UniProtKB-EC"/>
</dbReference>
<dbReference type="InParanoid" id="A0A0D2B9X8"/>
<dbReference type="Gene3D" id="3.90.180.10">
    <property type="entry name" value="Medium-chain alcohol dehydrogenases, catalytic domain"/>
    <property type="match status" value="1"/>
</dbReference>
<dbReference type="FunFam" id="3.40.50.720:FF:000112">
    <property type="entry name" value="Enoyl-[acyl-carrier-protein] reductase 1, mitochondrial"/>
    <property type="match status" value="1"/>
</dbReference>
<evidence type="ECO:0000256" key="1">
    <source>
        <dbReference type="ARBA" id="ARBA00004173"/>
    </source>
</evidence>
<keyword evidence="8" id="KW-0443">Lipid metabolism</keyword>
<dbReference type="InterPro" id="IPR013149">
    <property type="entry name" value="ADH-like_C"/>
</dbReference>
<dbReference type="SUPFAM" id="SSF50129">
    <property type="entry name" value="GroES-like"/>
    <property type="match status" value="1"/>
</dbReference>
<gene>
    <name evidence="14" type="ORF">PV09_00969</name>
</gene>
<dbReference type="HOGENOM" id="CLU_026673_17_0_1"/>
<organism evidence="14 15">
    <name type="scientific">Verruconis gallopava</name>
    <dbReference type="NCBI Taxonomy" id="253628"/>
    <lineage>
        <taxon>Eukaryota</taxon>
        <taxon>Fungi</taxon>
        <taxon>Dikarya</taxon>
        <taxon>Ascomycota</taxon>
        <taxon>Pezizomycotina</taxon>
        <taxon>Dothideomycetes</taxon>
        <taxon>Pleosporomycetidae</taxon>
        <taxon>Venturiales</taxon>
        <taxon>Sympoventuriaceae</taxon>
        <taxon>Verruconis</taxon>
    </lineage>
</organism>
<dbReference type="EMBL" id="KN847531">
    <property type="protein sequence ID" value="KIW08024.1"/>
    <property type="molecule type" value="Genomic_DNA"/>
</dbReference>
<feature type="domain" description="Enoyl reductase (ER)" evidence="13">
    <location>
        <begin position="100"/>
        <end position="440"/>
    </location>
</feature>
<evidence type="ECO:0000256" key="12">
    <source>
        <dbReference type="ARBA" id="ARBA00048843"/>
    </source>
</evidence>
<dbReference type="CDD" id="cd08290">
    <property type="entry name" value="ETR"/>
    <property type="match status" value="1"/>
</dbReference>
<dbReference type="Proteomes" id="UP000053259">
    <property type="component" value="Unassembled WGS sequence"/>
</dbReference>
<dbReference type="GeneID" id="27308942"/>
<dbReference type="InterPro" id="IPR011032">
    <property type="entry name" value="GroES-like_sf"/>
</dbReference>
<dbReference type="OrthoDB" id="7482721at2759"/>
<evidence type="ECO:0000259" key="13">
    <source>
        <dbReference type="SMART" id="SM00829"/>
    </source>
</evidence>
<dbReference type="AlphaFoldDB" id="A0A0D2B9X8"/>
<evidence type="ECO:0000256" key="8">
    <source>
        <dbReference type="ARBA" id="ARBA00023098"/>
    </source>
</evidence>
<dbReference type="InterPro" id="IPR013154">
    <property type="entry name" value="ADH-like_N"/>
</dbReference>
<keyword evidence="5" id="KW-0521">NADP</keyword>
<evidence type="ECO:0000256" key="7">
    <source>
        <dbReference type="ARBA" id="ARBA00023002"/>
    </source>
</evidence>
<keyword evidence="7" id="KW-0560">Oxidoreductase</keyword>
<protein>
    <recommendedName>
        <fullName evidence="11">enoyl-[acyl-carrier-protein] reductase</fullName>
        <ecNumber evidence="11">1.3.1.104</ecNumber>
    </recommendedName>
</protein>
<keyword evidence="4" id="KW-0276">Fatty acid metabolism</keyword>
<dbReference type="SMART" id="SM00829">
    <property type="entry name" value="PKS_ER"/>
    <property type="match status" value="1"/>
</dbReference>
<dbReference type="FunCoup" id="A0A0D2B9X8">
    <property type="interactions" value="688"/>
</dbReference>
<comment type="similarity">
    <text evidence="2">Belongs to the zinc-containing alcohol dehydrogenase family. Quinone oxidoreductase subfamily.</text>
</comment>
<dbReference type="InterPro" id="IPR051034">
    <property type="entry name" value="Mito_Enoyl-ACP_Reductase"/>
</dbReference>
<comment type="catalytic activity">
    <reaction evidence="12">
        <text>a 2,3-saturated acyl-[ACP] + NADP(+) = a (2E)-enoyl-[ACP] + NADPH + H(+)</text>
        <dbReference type="Rhea" id="RHEA:22564"/>
        <dbReference type="Rhea" id="RHEA-COMP:9925"/>
        <dbReference type="Rhea" id="RHEA-COMP:9926"/>
        <dbReference type="ChEBI" id="CHEBI:15378"/>
        <dbReference type="ChEBI" id="CHEBI:57783"/>
        <dbReference type="ChEBI" id="CHEBI:58349"/>
        <dbReference type="ChEBI" id="CHEBI:78784"/>
        <dbReference type="ChEBI" id="CHEBI:78785"/>
        <dbReference type="EC" id="1.3.1.104"/>
    </reaction>
</comment>
<evidence type="ECO:0000256" key="4">
    <source>
        <dbReference type="ARBA" id="ARBA00022832"/>
    </source>
</evidence>
<dbReference type="PANTHER" id="PTHR43981">
    <property type="entry name" value="ENOYL-[ACYL-CARRIER-PROTEIN] REDUCTASE, MITOCHONDRIAL"/>
    <property type="match status" value="1"/>
</dbReference>
<dbReference type="VEuPathDB" id="FungiDB:PV09_00969"/>
<evidence type="ECO:0000313" key="15">
    <source>
        <dbReference type="Proteomes" id="UP000053259"/>
    </source>
</evidence>
<evidence type="ECO:0000256" key="3">
    <source>
        <dbReference type="ARBA" id="ARBA00022516"/>
    </source>
</evidence>
<evidence type="ECO:0000256" key="5">
    <source>
        <dbReference type="ARBA" id="ARBA00022857"/>
    </source>
</evidence>
<accession>A0A0D2B9X8</accession>
<evidence type="ECO:0000256" key="2">
    <source>
        <dbReference type="ARBA" id="ARBA00010371"/>
    </source>
</evidence>
<dbReference type="STRING" id="253628.A0A0D2B9X8"/>
<evidence type="ECO:0000256" key="10">
    <source>
        <dbReference type="ARBA" id="ARBA00023160"/>
    </source>
</evidence>
<keyword evidence="10" id="KW-0275">Fatty acid biosynthesis</keyword>
<dbReference type="PANTHER" id="PTHR43981:SF2">
    <property type="entry name" value="ENOYL-[ACYL-CARRIER-PROTEIN] REDUCTASE, MITOCHONDRIAL"/>
    <property type="match status" value="1"/>
</dbReference>
<dbReference type="InterPro" id="IPR020843">
    <property type="entry name" value="ER"/>
</dbReference>